<gene>
    <name evidence="3" type="ORF">LCGC14_2253400</name>
</gene>
<protein>
    <submittedName>
        <fullName evidence="3">Uncharacterized protein</fullName>
    </submittedName>
</protein>
<reference evidence="3" key="1">
    <citation type="journal article" date="2015" name="Nature">
        <title>Complex archaea that bridge the gap between prokaryotes and eukaryotes.</title>
        <authorList>
            <person name="Spang A."/>
            <person name="Saw J.H."/>
            <person name="Jorgensen S.L."/>
            <person name="Zaremba-Niedzwiedzka K."/>
            <person name="Martijn J."/>
            <person name="Lind A.E."/>
            <person name="van Eijk R."/>
            <person name="Schleper C."/>
            <person name="Guy L."/>
            <person name="Ettema T.J."/>
        </authorList>
    </citation>
    <scope>NUCLEOTIDE SEQUENCE</scope>
</reference>
<keyword evidence="2" id="KW-0946">Virion</keyword>
<evidence type="ECO:0000256" key="2">
    <source>
        <dbReference type="ARBA" id="ARBA00022844"/>
    </source>
</evidence>
<dbReference type="AlphaFoldDB" id="A0A0F9D261"/>
<accession>A0A0F9D261</accession>
<dbReference type="InterPro" id="IPR010762">
    <property type="entry name" value="Gp23/Gp24_T4-like"/>
</dbReference>
<comment type="subcellular location">
    <subcellularLocation>
        <location evidence="1">Virion</location>
    </subcellularLocation>
</comment>
<evidence type="ECO:0000313" key="3">
    <source>
        <dbReference type="EMBL" id="KKL55639.1"/>
    </source>
</evidence>
<dbReference type="EMBL" id="LAZR01030767">
    <property type="protein sequence ID" value="KKL55639.1"/>
    <property type="molecule type" value="Genomic_DNA"/>
</dbReference>
<dbReference type="Pfam" id="PF07068">
    <property type="entry name" value="Gp23"/>
    <property type="match status" value="1"/>
</dbReference>
<evidence type="ECO:0000256" key="1">
    <source>
        <dbReference type="ARBA" id="ARBA00004328"/>
    </source>
</evidence>
<sequence length="352" mass="39427">MITKLKAFLQRLAESDDPQKAFIEDLITHVEEPTDRELYEVILKNQFNYISSYSLQKCPHCGEDIDPLAKVHKLLPKLVVKVLDELIILREFVGIQPLQGPVGQIFKLRCKKLEDSKRMSLEVLLHVVEAKSRKLHARFTMEAAQDLKTQHGVDIEDEFLQALASETAHDIIAEILQDIQTKVKRVEFANGDQLGLHIQGAANDIAKKTRRGAGNFVILSIHSLALLRVTESSTFVPMTDEEKSKYSSKSFLQYVGILNGTIKVFVDPFFEGDAIVGYKGGTGETDCGLVYSPYVMIMSTGVVMDSLTFQPVVGFLTRYGKTMDDAAKSYYITLKQKGKKIDLIEAIQGIEP</sequence>
<dbReference type="GO" id="GO:0044423">
    <property type="term" value="C:virion component"/>
    <property type="evidence" value="ECO:0007669"/>
    <property type="project" value="UniProtKB-KW"/>
</dbReference>
<organism evidence="3">
    <name type="scientific">marine sediment metagenome</name>
    <dbReference type="NCBI Taxonomy" id="412755"/>
    <lineage>
        <taxon>unclassified sequences</taxon>
        <taxon>metagenomes</taxon>
        <taxon>ecological metagenomes</taxon>
    </lineage>
</organism>
<comment type="caution">
    <text evidence="3">The sequence shown here is derived from an EMBL/GenBank/DDBJ whole genome shotgun (WGS) entry which is preliminary data.</text>
</comment>
<name>A0A0F9D261_9ZZZZ</name>
<proteinExistence type="predicted"/>